<reference evidence="1 2" key="1">
    <citation type="submission" date="2014-04" db="EMBL/GenBank/DDBJ databases">
        <authorList>
            <consortium name="DOE Joint Genome Institute"/>
            <person name="Kuo A."/>
            <person name="Ruytinx J."/>
            <person name="Rineau F."/>
            <person name="Colpaert J."/>
            <person name="Kohler A."/>
            <person name="Nagy L.G."/>
            <person name="Floudas D."/>
            <person name="Copeland A."/>
            <person name="Barry K.W."/>
            <person name="Cichocki N."/>
            <person name="Veneault-Fourrey C."/>
            <person name="LaButti K."/>
            <person name="Lindquist E.A."/>
            <person name="Lipzen A."/>
            <person name="Lundell T."/>
            <person name="Morin E."/>
            <person name="Murat C."/>
            <person name="Sun H."/>
            <person name="Tunlid A."/>
            <person name="Henrissat B."/>
            <person name="Grigoriev I.V."/>
            <person name="Hibbett D.S."/>
            <person name="Martin F."/>
            <person name="Nordberg H.P."/>
            <person name="Cantor M.N."/>
            <person name="Hua S.X."/>
        </authorList>
    </citation>
    <scope>NUCLEOTIDE SEQUENCE [LARGE SCALE GENOMIC DNA]</scope>
    <source>
        <strain evidence="1 2">UH-Slu-Lm8-n1</strain>
    </source>
</reference>
<dbReference type="InParanoid" id="A0A0D0B5L6"/>
<dbReference type="Proteomes" id="UP000054485">
    <property type="component" value="Unassembled WGS sequence"/>
</dbReference>
<accession>A0A0D0B5L6</accession>
<keyword evidence="2" id="KW-1185">Reference proteome</keyword>
<proteinExistence type="predicted"/>
<protein>
    <submittedName>
        <fullName evidence="1">Unplaced genomic scaffold CY34scaffold_226, whole genome shotgun sequence</fullName>
    </submittedName>
</protein>
<dbReference type="AlphaFoldDB" id="A0A0D0B5L6"/>
<organism evidence="1 2">
    <name type="scientific">Suillus luteus UH-Slu-Lm8-n1</name>
    <dbReference type="NCBI Taxonomy" id="930992"/>
    <lineage>
        <taxon>Eukaryota</taxon>
        <taxon>Fungi</taxon>
        <taxon>Dikarya</taxon>
        <taxon>Basidiomycota</taxon>
        <taxon>Agaricomycotina</taxon>
        <taxon>Agaricomycetes</taxon>
        <taxon>Agaricomycetidae</taxon>
        <taxon>Boletales</taxon>
        <taxon>Suillineae</taxon>
        <taxon>Suillaceae</taxon>
        <taxon>Suillus</taxon>
    </lineage>
</organism>
<sequence length="108" mass="12277">MCTNFQFSGGLRHFRDPLDICNGLRSPIIHGTICHSRLTVICITQSPRLLFNRSLYCSVEYPGSPCILYTCQGLIISIYSPRRCNFREVRLSLISASKAIQAWLRVVL</sequence>
<gene>
    <name evidence="1" type="ORF">CY34DRAFT_349651</name>
</gene>
<dbReference type="EMBL" id="KN835357">
    <property type="protein sequence ID" value="KIK39138.1"/>
    <property type="molecule type" value="Genomic_DNA"/>
</dbReference>
<name>A0A0D0B5L6_9AGAM</name>
<reference evidence="2" key="2">
    <citation type="submission" date="2015-01" db="EMBL/GenBank/DDBJ databases">
        <title>Evolutionary Origins and Diversification of the Mycorrhizal Mutualists.</title>
        <authorList>
            <consortium name="DOE Joint Genome Institute"/>
            <consortium name="Mycorrhizal Genomics Consortium"/>
            <person name="Kohler A."/>
            <person name="Kuo A."/>
            <person name="Nagy L.G."/>
            <person name="Floudas D."/>
            <person name="Copeland A."/>
            <person name="Barry K.W."/>
            <person name="Cichocki N."/>
            <person name="Veneault-Fourrey C."/>
            <person name="LaButti K."/>
            <person name="Lindquist E.A."/>
            <person name="Lipzen A."/>
            <person name="Lundell T."/>
            <person name="Morin E."/>
            <person name="Murat C."/>
            <person name="Riley R."/>
            <person name="Ohm R."/>
            <person name="Sun H."/>
            <person name="Tunlid A."/>
            <person name="Henrissat B."/>
            <person name="Grigoriev I.V."/>
            <person name="Hibbett D.S."/>
            <person name="Martin F."/>
        </authorList>
    </citation>
    <scope>NUCLEOTIDE SEQUENCE [LARGE SCALE GENOMIC DNA]</scope>
    <source>
        <strain evidence="2">UH-Slu-Lm8-n1</strain>
    </source>
</reference>
<dbReference type="HOGENOM" id="CLU_2198740_0_0_1"/>
<evidence type="ECO:0000313" key="2">
    <source>
        <dbReference type="Proteomes" id="UP000054485"/>
    </source>
</evidence>
<evidence type="ECO:0000313" key="1">
    <source>
        <dbReference type="EMBL" id="KIK39138.1"/>
    </source>
</evidence>